<dbReference type="Proteomes" id="UP000177967">
    <property type="component" value="Unassembled WGS sequence"/>
</dbReference>
<reference evidence="1 2" key="1">
    <citation type="journal article" date="2016" name="Nat. Commun.">
        <title>Thousands of microbial genomes shed light on interconnected biogeochemical processes in an aquifer system.</title>
        <authorList>
            <person name="Anantharaman K."/>
            <person name="Brown C.T."/>
            <person name="Hug L.A."/>
            <person name="Sharon I."/>
            <person name="Castelle C.J."/>
            <person name="Probst A.J."/>
            <person name="Thomas B.C."/>
            <person name="Singh A."/>
            <person name="Wilkins M.J."/>
            <person name="Karaoz U."/>
            <person name="Brodie E.L."/>
            <person name="Williams K.H."/>
            <person name="Hubbard S.S."/>
            <person name="Banfield J.F."/>
        </authorList>
    </citation>
    <scope>NUCLEOTIDE SEQUENCE [LARGE SCALE GENOMIC DNA]</scope>
</reference>
<dbReference type="EMBL" id="MHBW01000035">
    <property type="protein sequence ID" value="OGY07791.1"/>
    <property type="molecule type" value="Genomic_DNA"/>
</dbReference>
<organism evidence="1 2">
    <name type="scientific">Candidatus Blackburnbacteria bacterium RIFCSPHIGHO2_01_FULL_43_15b</name>
    <dbReference type="NCBI Taxonomy" id="1797513"/>
    <lineage>
        <taxon>Bacteria</taxon>
        <taxon>Candidatus Blackburniibacteriota</taxon>
    </lineage>
</organism>
<dbReference type="Pfam" id="PF09136">
    <property type="entry name" value="Glucodextran_B"/>
    <property type="match status" value="1"/>
</dbReference>
<name>A0A1G1UXG7_9BACT</name>
<evidence type="ECO:0000313" key="1">
    <source>
        <dbReference type="EMBL" id="OGY07791.1"/>
    </source>
</evidence>
<proteinExistence type="predicted"/>
<dbReference type="STRING" id="1797513.A2782_01460"/>
<gene>
    <name evidence="1" type="ORF">A2782_01460</name>
</gene>
<protein>
    <recommendedName>
        <fullName evidence="3">Bacterial Ig domain-containing protein</fullName>
    </recommendedName>
</protein>
<dbReference type="InterPro" id="IPR013783">
    <property type="entry name" value="Ig-like_fold"/>
</dbReference>
<comment type="caution">
    <text evidence="1">The sequence shown here is derived from an EMBL/GenBank/DDBJ whole genome shotgun (WGS) entry which is preliminary data.</text>
</comment>
<dbReference type="AlphaFoldDB" id="A0A1G1UXG7"/>
<dbReference type="Gene3D" id="2.60.40.10">
    <property type="entry name" value="Immunoglobulins"/>
    <property type="match status" value="1"/>
</dbReference>
<accession>A0A1G1UXG7</accession>
<evidence type="ECO:0008006" key="3">
    <source>
        <dbReference type="Google" id="ProtNLM"/>
    </source>
</evidence>
<evidence type="ECO:0000313" key="2">
    <source>
        <dbReference type="Proteomes" id="UP000177967"/>
    </source>
</evidence>
<sequence length="144" mass="15007">MRKEALFAIFLGSVIGLAIAFGLMRANKALVPAKQVEATQSPTQNPSLQTEEKVAAGALLVVKPQNNAIVPTSKVSVEGSSTPNSTVVIATNGSEAVLQTSKNGEFTSQVELSGGPNQIKVISFDNNGNESSTSLTVVYSTELQ</sequence>